<sequence>MKMNTIVAEVPGTGMAVNSGRKDKSLHGEKQLRFDEVLKGQKEQHAAKKEEKQETDVKEETASPAGAEIPAVPNAENAAQIMSEMYVTVPVLEENAYVTKEKPASLPELQDITDITADRPDIKAPEKHADALAGREGTTKEFSVREMPGEQTETIKDTFSRMPQEREIPAEPQQIKLREDEAGAGGTGGMREERDDAKISAAAVKIPEAGDRTAEHIPVVREVPAAHKTVHAEDIRAEYMDMLKTDIVKQIVSGKQQFEVQLHPDNLGTLVIKAAYEAGKTVISIVCSEARTMQAMSQQAKELAGIMEARTGNETEVIVERPAEDYLQQEQNDQGQGREPDRQQREKHKGEFHENFDFLQQLRLGLA</sequence>
<dbReference type="eggNOG" id="ENOG50337TK">
    <property type="taxonomic scope" value="Bacteria"/>
</dbReference>
<feature type="compositionally biased region" description="Basic and acidic residues" evidence="1">
    <location>
        <begin position="336"/>
        <end position="352"/>
    </location>
</feature>
<organism evidence="3 4">
    <name type="scientific">[Clostridium] hylemonae DSM 15053</name>
    <dbReference type="NCBI Taxonomy" id="553973"/>
    <lineage>
        <taxon>Bacteria</taxon>
        <taxon>Bacillati</taxon>
        <taxon>Bacillota</taxon>
        <taxon>Clostridia</taxon>
        <taxon>Lachnospirales</taxon>
        <taxon>Lachnospiraceae</taxon>
    </lineage>
</organism>
<evidence type="ECO:0000256" key="1">
    <source>
        <dbReference type="SAM" id="MobiDB-lite"/>
    </source>
</evidence>
<gene>
    <name evidence="3" type="ORF">CLOHYLEM_06069</name>
</gene>
<dbReference type="Pfam" id="PF02120">
    <property type="entry name" value="Flg_hook"/>
    <property type="match status" value="1"/>
</dbReference>
<reference evidence="3" key="1">
    <citation type="submission" date="2009-02" db="EMBL/GenBank/DDBJ databases">
        <authorList>
            <person name="Fulton L."/>
            <person name="Clifton S."/>
            <person name="Fulton B."/>
            <person name="Xu J."/>
            <person name="Minx P."/>
            <person name="Pepin K.H."/>
            <person name="Johnson M."/>
            <person name="Bhonagiri V."/>
            <person name="Nash W.E."/>
            <person name="Mardis E.R."/>
            <person name="Wilson R.K."/>
        </authorList>
    </citation>
    <scope>NUCLEOTIDE SEQUENCE [LARGE SCALE GENOMIC DNA]</scope>
    <source>
        <strain evidence="3">DSM 15053</strain>
    </source>
</reference>
<feature type="compositionally biased region" description="Basic and acidic residues" evidence="1">
    <location>
        <begin position="20"/>
        <end position="61"/>
    </location>
</feature>
<accession>C0C1P9</accession>
<dbReference type="InterPro" id="IPR038610">
    <property type="entry name" value="FliK-like_C_sf"/>
</dbReference>
<evidence type="ECO:0000313" key="4">
    <source>
        <dbReference type="Proteomes" id="UP000004893"/>
    </source>
</evidence>
<feature type="region of interest" description="Disordered" evidence="1">
    <location>
        <begin position="1"/>
        <end position="72"/>
    </location>
</feature>
<name>C0C1P9_9FIRM</name>
<dbReference type="AlphaFoldDB" id="C0C1P9"/>
<dbReference type="Gene3D" id="3.30.750.140">
    <property type="match status" value="1"/>
</dbReference>
<keyword evidence="4" id="KW-1185">Reference proteome</keyword>
<protein>
    <recommendedName>
        <fullName evidence="2">Flagellar hook-length control protein-like C-terminal domain-containing protein</fullName>
    </recommendedName>
</protein>
<dbReference type="InterPro" id="IPR021136">
    <property type="entry name" value="Flagellar_hook_control-like_C"/>
</dbReference>
<evidence type="ECO:0000259" key="2">
    <source>
        <dbReference type="Pfam" id="PF02120"/>
    </source>
</evidence>
<dbReference type="STRING" id="553973.CLOHYLEM_06069"/>
<dbReference type="HOGENOM" id="CLU_753784_0_0_9"/>
<dbReference type="Proteomes" id="UP000004893">
    <property type="component" value="Unassembled WGS sequence"/>
</dbReference>
<evidence type="ECO:0000313" key="3">
    <source>
        <dbReference type="EMBL" id="EEG74063.1"/>
    </source>
</evidence>
<feature type="region of interest" description="Disordered" evidence="1">
    <location>
        <begin position="328"/>
        <end position="352"/>
    </location>
</feature>
<dbReference type="EMBL" id="ABYI02000022">
    <property type="protein sequence ID" value="EEG74063.1"/>
    <property type="molecule type" value="Genomic_DNA"/>
</dbReference>
<feature type="domain" description="Flagellar hook-length control protein-like C-terminal" evidence="2">
    <location>
        <begin position="250"/>
        <end position="311"/>
    </location>
</feature>
<reference evidence="3" key="2">
    <citation type="submission" date="2013-06" db="EMBL/GenBank/DDBJ databases">
        <title>Draft genome sequence of Clostridium hylemonae (DSM 15053).</title>
        <authorList>
            <person name="Sudarsanam P."/>
            <person name="Ley R."/>
            <person name="Guruge J."/>
            <person name="Turnbaugh P.J."/>
            <person name="Mahowald M."/>
            <person name="Liep D."/>
            <person name="Gordon J."/>
        </authorList>
    </citation>
    <scope>NUCLEOTIDE SEQUENCE</scope>
    <source>
        <strain evidence="3">DSM 15053</strain>
    </source>
</reference>
<proteinExistence type="predicted"/>
<comment type="caution">
    <text evidence="3">The sequence shown here is derived from an EMBL/GenBank/DDBJ whole genome shotgun (WGS) entry which is preliminary data.</text>
</comment>